<dbReference type="RefSeq" id="WP_127887443.1">
    <property type="nucleotide sequence ID" value="NZ_CP028137.1"/>
</dbReference>
<dbReference type="Proteomes" id="UP000285317">
    <property type="component" value="Chromosome"/>
</dbReference>
<evidence type="ECO:0000313" key="1">
    <source>
        <dbReference type="EMBL" id="AZZ52813.1"/>
    </source>
</evidence>
<dbReference type="EMBL" id="CP028137">
    <property type="protein sequence ID" value="AZZ52813.1"/>
    <property type="molecule type" value="Genomic_DNA"/>
</dbReference>
<organism evidence="1 2">
    <name type="scientific">Rathayibacter festucae DSM 15932</name>
    <dbReference type="NCBI Taxonomy" id="1328866"/>
    <lineage>
        <taxon>Bacteria</taxon>
        <taxon>Bacillati</taxon>
        <taxon>Actinomycetota</taxon>
        <taxon>Actinomycetes</taxon>
        <taxon>Micrococcales</taxon>
        <taxon>Microbacteriaceae</taxon>
        <taxon>Rathayibacter</taxon>
    </lineage>
</organism>
<proteinExistence type="predicted"/>
<dbReference type="AlphaFoldDB" id="A0A3Q9UXK8"/>
<evidence type="ECO:0000313" key="2">
    <source>
        <dbReference type="Proteomes" id="UP000285317"/>
    </source>
</evidence>
<accession>A0A3Q9UXK8</accession>
<name>A0A3Q9UXK8_9MICO</name>
<dbReference type="KEGG" id="rfs:C1I64_12690"/>
<sequence length="114" mass="12989">MGDHTPLVGACVETGLHQALTDVLDGRLGLHQLTPALAGFWTIAYDQGRASRQPEIDRLQAEADRLYLRANNTPEKLREVVRLRLDEGAARYWVEWLRGEHDHREELHVLRDAA</sequence>
<gene>
    <name evidence="1" type="ORF">C1I64_12690</name>
</gene>
<protein>
    <submittedName>
        <fullName evidence="1">Uncharacterized protein</fullName>
    </submittedName>
</protein>
<reference evidence="2" key="1">
    <citation type="submission" date="2018-03" db="EMBL/GenBank/DDBJ databases">
        <title>Bacteriophage NCPPB3778 and a type I-E CRISPR drive the evolution of the US Biological Select Agent, Rathayibacter toxicus.</title>
        <authorList>
            <person name="Davis E.W.II."/>
            <person name="Tabima J.F."/>
            <person name="Weisberg A.J."/>
            <person name="Dantas Lopes L."/>
            <person name="Wiseman M.S."/>
            <person name="Wiseman M.S."/>
            <person name="Pupko T."/>
            <person name="Belcher M.S."/>
            <person name="Sechler A.J."/>
            <person name="Tancos M.A."/>
            <person name="Schroeder B.K."/>
            <person name="Murray T.D."/>
            <person name="Luster D.G."/>
            <person name="Schneider W.L."/>
            <person name="Rogers E."/>
            <person name="Andreote F.D."/>
            <person name="Grunwald N.J."/>
            <person name="Putnam M.L."/>
            <person name="Chang J.H."/>
        </authorList>
    </citation>
    <scope>NUCLEOTIDE SEQUENCE [LARGE SCALE GENOMIC DNA]</scope>
    <source>
        <strain evidence="2">DSM 15932</strain>
    </source>
</reference>